<evidence type="ECO:0000256" key="12">
    <source>
        <dbReference type="RuleBase" id="RU000549"/>
    </source>
</evidence>
<keyword evidence="4 9" id="KW-0645">Protease</keyword>
<dbReference type="Gene3D" id="3.90.226.10">
    <property type="entry name" value="2-enoyl-CoA Hydratase, Chain A, domain 1"/>
    <property type="match status" value="1"/>
</dbReference>
<dbReference type="GO" id="GO:0006515">
    <property type="term" value="P:protein quality control for misfolded or incompletely synthesized proteins"/>
    <property type="evidence" value="ECO:0007669"/>
    <property type="project" value="TreeGrafter"/>
</dbReference>
<dbReference type="PROSITE" id="PS00382">
    <property type="entry name" value="CLP_PROTEASE_HIS"/>
    <property type="match status" value="1"/>
</dbReference>
<geneLocation type="plastid" evidence="14"/>
<evidence type="ECO:0000256" key="3">
    <source>
        <dbReference type="ARBA" id="ARBA00022640"/>
    </source>
</evidence>
<dbReference type="InterPro" id="IPR033135">
    <property type="entry name" value="ClpP_His_AS"/>
</dbReference>
<dbReference type="GO" id="GO:0004176">
    <property type="term" value="F:ATP-dependent peptidase activity"/>
    <property type="evidence" value="ECO:0007669"/>
    <property type="project" value="InterPro"/>
</dbReference>
<evidence type="ECO:0000256" key="1">
    <source>
        <dbReference type="ARBA" id="ARBA00004474"/>
    </source>
</evidence>
<dbReference type="EMBL" id="MK397883">
    <property type="protein sequence ID" value="QBC68869.1"/>
    <property type="molecule type" value="Genomic_DNA"/>
</dbReference>
<dbReference type="HAMAP" id="MF_00444">
    <property type="entry name" value="ClpP"/>
    <property type="match status" value="1"/>
</dbReference>
<dbReference type="RefSeq" id="YP_009569475.1">
    <property type="nucleotide sequence ID" value="NC_041263.1"/>
</dbReference>
<dbReference type="PRINTS" id="PR00127">
    <property type="entry name" value="CLPPROTEASEP"/>
</dbReference>
<accession>A0A411JUX5</accession>
<evidence type="ECO:0000256" key="4">
    <source>
        <dbReference type="ARBA" id="ARBA00022670"/>
    </source>
</evidence>
<keyword evidence="3 14" id="KW-0934">Plastid</keyword>
<comment type="similarity">
    <text evidence="2 9 13">Belongs to the peptidase S14 family.</text>
</comment>
<dbReference type="PANTHER" id="PTHR10381:SF73">
    <property type="entry name" value="ATP-DEPENDENT CLP PROTEASE PROTEOLYTIC SUBUNIT"/>
    <property type="match status" value="1"/>
</dbReference>
<dbReference type="GO" id="GO:0009368">
    <property type="term" value="C:endopeptidase Clp complex"/>
    <property type="evidence" value="ECO:0007669"/>
    <property type="project" value="TreeGrafter"/>
</dbReference>
<dbReference type="GO" id="GO:0004252">
    <property type="term" value="F:serine-type endopeptidase activity"/>
    <property type="evidence" value="ECO:0007669"/>
    <property type="project" value="UniProtKB-UniRule"/>
</dbReference>
<reference evidence="14" key="1">
    <citation type="journal article" date="2019" name="Mol. Phylogenet. Evol.">
        <title>Plastid phylogenomic insights into the evolution of Caryophyllales.</title>
        <authorList>
            <person name="Yao G."/>
            <person name="Jin J.J."/>
            <person name="Li H.T."/>
            <person name="Yang J.B."/>
            <person name="Shiva Mandala V."/>
            <person name="Croley M."/>
            <person name="Mostow R."/>
            <person name="Douglas N.A."/>
            <person name="Chase M.W."/>
            <person name="Christenhusz M.J."/>
            <person name="Soltis D.E."/>
            <person name="Soltis P.S."/>
            <person name="Smith S.A."/>
            <person name="Brockington S.F."/>
            <person name="Moore M.J."/>
            <person name="Yi T.S."/>
            <person name="Li D.Z."/>
        </authorList>
    </citation>
    <scope>NUCLEOTIDE SEQUENCE</scope>
</reference>
<feature type="active site" description="Nucleophile" evidence="9">
    <location>
        <position position="101"/>
    </location>
</feature>
<comment type="catalytic activity">
    <reaction evidence="7 9 11">
        <text>Hydrolysis of proteins to small peptides in the presence of ATP and magnesium. alpha-casein is the usual test substrate. In the absence of ATP, only oligopeptides shorter than five residues are hydrolyzed (such as succinyl-Leu-Tyr-|-NHMec, and Leu-Tyr-Leu-|-Tyr-Trp, in which cleavage of the -Tyr-|-Leu- and -Tyr-|-Trp bonds also occurs).</text>
        <dbReference type="EC" id="3.4.21.92"/>
    </reaction>
</comment>
<protein>
    <recommendedName>
        <fullName evidence="9 13">ATP-dependent Clp protease proteolytic subunit</fullName>
        <ecNumber evidence="9 12">3.4.21.92</ecNumber>
    </recommendedName>
    <alternativeName>
        <fullName evidence="9">Endopeptidase Clp</fullName>
    </alternativeName>
</protein>
<dbReference type="GO" id="GO:0009532">
    <property type="term" value="C:plastid stroma"/>
    <property type="evidence" value="ECO:0007669"/>
    <property type="project" value="UniProtKB-ARBA"/>
</dbReference>
<dbReference type="GeneID" id="39413364"/>
<dbReference type="GO" id="GO:0051117">
    <property type="term" value="F:ATPase binding"/>
    <property type="evidence" value="ECO:0007669"/>
    <property type="project" value="TreeGrafter"/>
</dbReference>
<evidence type="ECO:0000256" key="8">
    <source>
        <dbReference type="ARBA" id="ARBA00055217"/>
    </source>
</evidence>
<dbReference type="EC" id="3.4.21.92" evidence="9 12"/>
<evidence type="ECO:0000313" key="14">
    <source>
        <dbReference type="EMBL" id="QBC68869.1"/>
    </source>
</evidence>
<evidence type="ECO:0000256" key="9">
    <source>
        <dbReference type="HAMAP-Rule" id="MF_00444"/>
    </source>
</evidence>
<evidence type="ECO:0000256" key="2">
    <source>
        <dbReference type="ARBA" id="ARBA00007039"/>
    </source>
</evidence>
<comment type="subcellular location">
    <subcellularLocation>
        <location evidence="9">Cytoplasm</location>
    </subcellularLocation>
    <subcellularLocation>
        <location evidence="1">Plastid</location>
    </subcellularLocation>
</comment>
<proteinExistence type="inferred from homology"/>
<feature type="active site" evidence="10">
    <location>
        <position position="101"/>
    </location>
</feature>
<dbReference type="PROSITE" id="PS00381">
    <property type="entry name" value="CLP_PROTEASE_SER"/>
    <property type="match status" value="1"/>
</dbReference>
<evidence type="ECO:0000256" key="5">
    <source>
        <dbReference type="ARBA" id="ARBA00022801"/>
    </source>
</evidence>
<comment type="subunit">
    <text evidence="9">Component of the chloroplastic Clp protease core complex.</text>
</comment>
<dbReference type="AlphaFoldDB" id="A0A411JUX5"/>
<dbReference type="FunFam" id="3.90.226.10:FF:000006">
    <property type="entry name" value="ATP-dependent Clp protease proteolytic subunit"/>
    <property type="match status" value="1"/>
</dbReference>
<keyword evidence="6 9" id="KW-0720">Serine protease</keyword>
<gene>
    <name evidence="9 14" type="primary">clpP</name>
</gene>
<evidence type="ECO:0000256" key="7">
    <source>
        <dbReference type="ARBA" id="ARBA00034021"/>
    </source>
</evidence>
<dbReference type="CDD" id="cd07017">
    <property type="entry name" value="S14_ClpP_2"/>
    <property type="match status" value="1"/>
</dbReference>
<sequence length="223" mass="25141">MPVGVPKVPFRIPGEEDASWVDLYNRVYRGRSLFLGSALEAEISNNIIGLMIYLGIEDPTQEMYLFINSPGGSVIYGVGIFDTIQLVKPQVTTIGMGIAASMAALILLGGEMTKRIAFPHVRVMIHQPASAYFNGKSEDCIFDSEELLKIRHNVVEIFARRTGKPYEVVSEDIERDVFMSATEAAAYGIVDFVGDDYLDHDEELPWWSRWDYVDDYLDEDSRK</sequence>
<name>A0A411JUX5_9CARY</name>
<dbReference type="InterPro" id="IPR029045">
    <property type="entry name" value="ClpP/crotonase-like_dom_sf"/>
</dbReference>
<evidence type="ECO:0000256" key="13">
    <source>
        <dbReference type="RuleBase" id="RU003567"/>
    </source>
</evidence>
<evidence type="ECO:0000256" key="11">
    <source>
        <dbReference type="PROSITE-ProRule" id="PRU10086"/>
    </source>
</evidence>
<dbReference type="SUPFAM" id="SSF52096">
    <property type="entry name" value="ClpP/crotonase"/>
    <property type="match status" value="1"/>
</dbReference>
<dbReference type="InterPro" id="IPR001907">
    <property type="entry name" value="ClpP"/>
</dbReference>
<organism evidence="14">
    <name type="scientific">Physena madagascariensis</name>
    <dbReference type="NCBI Taxonomy" id="764924"/>
    <lineage>
        <taxon>Eukaryota</taxon>
        <taxon>Viridiplantae</taxon>
        <taxon>Streptophyta</taxon>
        <taxon>Embryophyta</taxon>
        <taxon>Tracheophyta</taxon>
        <taxon>Spermatophyta</taxon>
        <taxon>Magnoliopsida</taxon>
        <taxon>eudicotyledons</taxon>
        <taxon>Gunneridae</taxon>
        <taxon>Pentapetalae</taxon>
        <taxon>Caryophyllales</taxon>
        <taxon>Physenaceae</taxon>
        <taxon>Physena</taxon>
    </lineage>
</organism>
<comment type="function">
    <text evidence="8 9">Cleaves peptides in various proteins in a process that requires ATP hydrolysis. Has a chymotrypsin-like activity. Plays a major role in the degradation of misfolded proteins.</text>
</comment>
<dbReference type="InterPro" id="IPR018215">
    <property type="entry name" value="ClpP_Ser_AS"/>
</dbReference>
<dbReference type="PANTHER" id="PTHR10381">
    <property type="entry name" value="ATP-DEPENDENT CLP PROTEASE PROTEOLYTIC SUBUNIT"/>
    <property type="match status" value="1"/>
</dbReference>
<evidence type="ECO:0000256" key="10">
    <source>
        <dbReference type="PROSITE-ProRule" id="PRU10085"/>
    </source>
</evidence>
<keyword evidence="5 9" id="KW-0378">Hydrolase</keyword>
<dbReference type="Pfam" id="PF00574">
    <property type="entry name" value="CLP_protease"/>
    <property type="match status" value="1"/>
</dbReference>
<dbReference type="InterPro" id="IPR023562">
    <property type="entry name" value="ClpP/TepA"/>
</dbReference>
<evidence type="ECO:0000256" key="6">
    <source>
        <dbReference type="ARBA" id="ARBA00022825"/>
    </source>
</evidence>
<feature type="active site" evidence="9 11">
    <location>
        <position position="126"/>
    </location>
</feature>
<keyword evidence="9" id="KW-0963">Cytoplasm</keyword>